<evidence type="ECO:0000313" key="1">
    <source>
        <dbReference type="EMBL" id="KAK4329440.1"/>
    </source>
</evidence>
<name>A0AAE1QMW7_9EUCA</name>
<dbReference type="AlphaFoldDB" id="A0AAE1QMW7"/>
<sequence>MVDYGSFVPNALRTSQNPTLVTLGERLFLDSDLRPADPYGFLLTKVFKGTHALLVVGDYLRYTQSKKKITRTTYLMKERKLHDVVPAQTHALHGYFLPPHDTPAGDWDPGQAVPGSRGNSHHSRYSGRLYPAAAGSGCFLSRPSVRETHQNSTLYFHYRRQSVVGH</sequence>
<keyword evidence="2" id="KW-1185">Reference proteome</keyword>
<gene>
    <name evidence="1" type="ORF">Pmani_000197</name>
</gene>
<dbReference type="Proteomes" id="UP001292094">
    <property type="component" value="Unassembled WGS sequence"/>
</dbReference>
<dbReference type="EMBL" id="JAWZYT010000013">
    <property type="protein sequence ID" value="KAK4329440.1"/>
    <property type="molecule type" value="Genomic_DNA"/>
</dbReference>
<comment type="caution">
    <text evidence="1">The sequence shown here is derived from an EMBL/GenBank/DDBJ whole genome shotgun (WGS) entry which is preliminary data.</text>
</comment>
<organism evidence="1 2">
    <name type="scientific">Petrolisthes manimaculis</name>
    <dbReference type="NCBI Taxonomy" id="1843537"/>
    <lineage>
        <taxon>Eukaryota</taxon>
        <taxon>Metazoa</taxon>
        <taxon>Ecdysozoa</taxon>
        <taxon>Arthropoda</taxon>
        <taxon>Crustacea</taxon>
        <taxon>Multicrustacea</taxon>
        <taxon>Malacostraca</taxon>
        <taxon>Eumalacostraca</taxon>
        <taxon>Eucarida</taxon>
        <taxon>Decapoda</taxon>
        <taxon>Pleocyemata</taxon>
        <taxon>Anomura</taxon>
        <taxon>Galatheoidea</taxon>
        <taxon>Porcellanidae</taxon>
        <taxon>Petrolisthes</taxon>
    </lineage>
</organism>
<protein>
    <submittedName>
        <fullName evidence="1">Uncharacterized protein</fullName>
    </submittedName>
</protein>
<reference evidence="1" key="1">
    <citation type="submission" date="2023-11" db="EMBL/GenBank/DDBJ databases">
        <title>Genome assemblies of two species of porcelain crab, Petrolisthes cinctipes and Petrolisthes manimaculis (Anomura: Porcellanidae).</title>
        <authorList>
            <person name="Angst P."/>
        </authorList>
    </citation>
    <scope>NUCLEOTIDE SEQUENCE</scope>
    <source>
        <strain evidence="1">PB745_02</strain>
        <tissue evidence="1">Gill</tissue>
    </source>
</reference>
<accession>A0AAE1QMW7</accession>
<proteinExistence type="predicted"/>
<evidence type="ECO:0000313" key="2">
    <source>
        <dbReference type="Proteomes" id="UP001292094"/>
    </source>
</evidence>